<gene>
    <name evidence="2" type="ORF">Rhopal_006503-T1</name>
</gene>
<proteinExistence type="predicted"/>
<feature type="region of interest" description="Disordered" evidence="1">
    <location>
        <begin position="56"/>
        <end position="78"/>
    </location>
</feature>
<evidence type="ECO:0000313" key="3">
    <source>
        <dbReference type="Proteomes" id="UP001342314"/>
    </source>
</evidence>
<accession>A0AAV5GVS9</accession>
<dbReference type="EMBL" id="BQKY01000014">
    <property type="protein sequence ID" value="GJN93447.1"/>
    <property type="molecule type" value="Genomic_DNA"/>
</dbReference>
<name>A0AAV5GVS9_9BASI</name>
<feature type="region of interest" description="Disordered" evidence="1">
    <location>
        <begin position="119"/>
        <end position="151"/>
    </location>
</feature>
<evidence type="ECO:0000256" key="1">
    <source>
        <dbReference type="SAM" id="MobiDB-lite"/>
    </source>
</evidence>
<feature type="compositionally biased region" description="Basic and acidic residues" evidence="1">
    <location>
        <begin position="23"/>
        <end position="40"/>
    </location>
</feature>
<sequence length="402" mass="44021">MEYDGQWSPTSTKNGSPEEEDERDKGEVDEAAWDDDKVRAQARDALEMSVEEYEDKWGRGAARDGNSPPALTSTLRFGRPRVKDLPDWKHAHLPPGPPVAFTLHARIFPPAAPRIVRSKRYCDAARASSPPRSPHEPATQDERPYHPSARLSSFRFMRPKPAATAAARFTCGLSGDAVIELSPSPSPTPPPMPVEEQIWLERECERDNGMELEEGEVLMQDVTTLVDSEDTPLSLRGGAASLTSATTSQSSNRGQAPSKPTAIALRGIPAGTSNADGDIDSPMLDDASPASPTSPSSRPPFTRSASVPPRSSTPPPARGGSPAPQAQHRATHRVHPTRERSPYAYEGEHDEDPWAEREREIQQEEDREVAEVLRRKRRNAEVAVGRGEVEVLDLTGDESDEE</sequence>
<dbReference type="Proteomes" id="UP001342314">
    <property type="component" value="Unassembled WGS sequence"/>
</dbReference>
<feature type="compositionally biased region" description="Basic and acidic residues" evidence="1">
    <location>
        <begin position="133"/>
        <end position="145"/>
    </location>
</feature>
<reference evidence="2 3" key="1">
    <citation type="submission" date="2021-12" db="EMBL/GenBank/DDBJ databases">
        <title>High titer production of polyol ester of fatty acids by Rhodotorula paludigena BS15 towards product separation-free biomass refinery.</title>
        <authorList>
            <person name="Mano J."/>
            <person name="Ono H."/>
            <person name="Tanaka T."/>
            <person name="Naito K."/>
            <person name="Sushida H."/>
            <person name="Ike M."/>
            <person name="Tokuyasu K."/>
            <person name="Kitaoka M."/>
        </authorList>
    </citation>
    <scope>NUCLEOTIDE SEQUENCE [LARGE SCALE GENOMIC DNA]</scope>
    <source>
        <strain evidence="2 3">BS15</strain>
    </source>
</reference>
<feature type="region of interest" description="Disordered" evidence="1">
    <location>
        <begin position="229"/>
        <end position="365"/>
    </location>
</feature>
<feature type="region of interest" description="Disordered" evidence="1">
    <location>
        <begin position="1"/>
        <end position="40"/>
    </location>
</feature>
<feature type="compositionally biased region" description="Low complexity" evidence="1">
    <location>
        <begin position="287"/>
        <end position="306"/>
    </location>
</feature>
<dbReference type="AlphaFoldDB" id="A0AAV5GVS9"/>
<feature type="compositionally biased region" description="Basic and acidic residues" evidence="1">
    <location>
        <begin position="352"/>
        <end position="365"/>
    </location>
</feature>
<protein>
    <submittedName>
        <fullName evidence="2">Uncharacterized protein</fullName>
    </submittedName>
</protein>
<evidence type="ECO:0000313" key="2">
    <source>
        <dbReference type="EMBL" id="GJN93447.1"/>
    </source>
</evidence>
<comment type="caution">
    <text evidence="2">The sequence shown here is derived from an EMBL/GenBank/DDBJ whole genome shotgun (WGS) entry which is preliminary data.</text>
</comment>
<keyword evidence="3" id="KW-1185">Reference proteome</keyword>
<organism evidence="2 3">
    <name type="scientific">Rhodotorula paludigena</name>
    <dbReference type="NCBI Taxonomy" id="86838"/>
    <lineage>
        <taxon>Eukaryota</taxon>
        <taxon>Fungi</taxon>
        <taxon>Dikarya</taxon>
        <taxon>Basidiomycota</taxon>
        <taxon>Pucciniomycotina</taxon>
        <taxon>Microbotryomycetes</taxon>
        <taxon>Sporidiobolales</taxon>
        <taxon>Sporidiobolaceae</taxon>
        <taxon>Rhodotorula</taxon>
    </lineage>
</organism>
<feature type="compositionally biased region" description="Low complexity" evidence="1">
    <location>
        <begin position="239"/>
        <end position="251"/>
    </location>
</feature>